<evidence type="ECO:0000313" key="1">
    <source>
        <dbReference type="EMBL" id="KAF8733559.1"/>
    </source>
</evidence>
<accession>A0A835KJY6</accession>
<dbReference type="Proteomes" id="UP000636709">
    <property type="component" value="Unassembled WGS sequence"/>
</dbReference>
<gene>
    <name evidence="1" type="ORF">HU200_014864</name>
</gene>
<reference evidence="1" key="1">
    <citation type="submission" date="2020-07" db="EMBL/GenBank/DDBJ databases">
        <title>Genome sequence and genetic diversity analysis of an under-domesticated orphan crop, white fonio (Digitaria exilis).</title>
        <authorList>
            <person name="Bennetzen J.L."/>
            <person name="Chen S."/>
            <person name="Ma X."/>
            <person name="Wang X."/>
            <person name="Yssel A.E.J."/>
            <person name="Chaluvadi S.R."/>
            <person name="Johnson M."/>
            <person name="Gangashetty P."/>
            <person name="Hamidou F."/>
            <person name="Sanogo M.D."/>
            <person name="Zwaenepoel A."/>
            <person name="Wallace J."/>
            <person name="Van De Peer Y."/>
            <person name="Van Deynze A."/>
        </authorList>
    </citation>
    <scope>NUCLEOTIDE SEQUENCE</scope>
    <source>
        <tissue evidence="1">Leaves</tissue>
    </source>
</reference>
<evidence type="ECO:0000313" key="2">
    <source>
        <dbReference type="Proteomes" id="UP000636709"/>
    </source>
</evidence>
<name>A0A835KJY6_9POAL</name>
<organism evidence="1 2">
    <name type="scientific">Digitaria exilis</name>
    <dbReference type="NCBI Taxonomy" id="1010633"/>
    <lineage>
        <taxon>Eukaryota</taxon>
        <taxon>Viridiplantae</taxon>
        <taxon>Streptophyta</taxon>
        <taxon>Embryophyta</taxon>
        <taxon>Tracheophyta</taxon>
        <taxon>Spermatophyta</taxon>
        <taxon>Magnoliopsida</taxon>
        <taxon>Liliopsida</taxon>
        <taxon>Poales</taxon>
        <taxon>Poaceae</taxon>
        <taxon>PACMAD clade</taxon>
        <taxon>Panicoideae</taxon>
        <taxon>Panicodae</taxon>
        <taxon>Paniceae</taxon>
        <taxon>Anthephorinae</taxon>
        <taxon>Digitaria</taxon>
    </lineage>
</organism>
<dbReference type="EMBL" id="JACEFO010001600">
    <property type="protein sequence ID" value="KAF8733559.1"/>
    <property type="molecule type" value="Genomic_DNA"/>
</dbReference>
<dbReference type="AlphaFoldDB" id="A0A835KJY6"/>
<dbReference type="OrthoDB" id="686619at2759"/>
<comment type="caution">
    <text evidence="1">The sequence shown here is derived from an EMBL/GenBank/DDBJ whole genome shotgun (WGS) entry which is preliminary data.</text>
</comment>
<sequence length="102" mass="11864">MPVLPSTEILDWWLALRQGHNRLKQRGIDSMVQLTIWSIWKERNNRVTGSLRTRPSVAWVTWCTTYGWRVRLGFPLGRNGWPPSAGPCQPRRGCWLGILRLP</sequence>
<protein>
    <submittedName>
        <fullName evidence="1">Uncharacterized protein</fullName>
    </submittedName>
</protein>
<keyword evidence="2" id="KW-1185">Reference proteome</keyword>
<proteinExistence type="predicted"/>